<dbReference type="EMBL" id="WWNE01000006">
    <property type="protein sequence ID" value="NBG65857.1"/>
    <property type="molecule type" value="Genomic_DNA"/>
</dbReference>
<protein>
    <submittedName>
        <fullName evidence="6">Redoxin domain-containing protein</fullName>
    </submittedName>
</protein>
<dbReference type="GO" id="GO:0017004">
    <property type="term" value="P:cytochrome complex assembly"/>
    <property type="evidence" value="ECO:0007669"/>
    <property type="project" value="UniProtKB-KW"/>
</dbReference>
<dbReference type="GO" id="GO:0030313">
    <property type="term" value="C:cell envelope"/>
    <property type="evidence" value="ECO:0007669"/>
    <property type="project" value="UniProtKB-SubCell"/>
</dbReference>
<dbReference type="CDD" id="cd02966">
    <property type="entry name" value="TlpA_like_family"/>
    <property type="match status" value="1"/>
</dbReference>
<dbReference type="InterPro" id="IPR036249">
    <property type="entry name" value="Thioredoxin-like_sf"/>
</dbReference>
<dbReference type="InterPro" id="IPR013766">
    <property type="entry name" value="Thioredoxin_domain"/>
</dbReference>
<dbReference type="Pfam" id="PF00578">
    <property type="entry name" value="AhpC-TSA"/>
    <property type="match status" value="1"/>
</dbReference>
<evidence type="ECO:0000259" key="5">
    <source>
        <dbReference type="PROSITE" id="PS51352"/>
    </source>
</evidence>
<dbReference type="InterPro" id="IPR050553">
    <property type="entry name" value="Thioredoxin_ResA/DsbE_sf"/>
</dbReference>
<dbReference type="GO" id="GO:0016491">
    <property type="term" value="F:oxidoreductase activity"/>
    <property type="evidence" value="ECO:0007669"/>
    <property type="project" value="InterPro"/>
</dbReference>
<accession>A0A6N9NL36</accession>
<keyword evidence="4" id="KW-0676">Redox-active center</keyword>
<dbReference type="AlphaFoldDB" id="A0A6N9NL36"/>
<dbReference type="Proteomes" id="UP000470771">
    <property type="component" value="Unassembled WGS sequence"/>
</dbReference>
<keyword evidence="7" id="KW-1185">Reference proteome</keyword>
<name>A0A6N9NL36_9FLAO</name>
<dbReference type="PANTHER" id="PTHR42852">
    <property type="entry name" value="THIOL:DISULFIDE INTERCHANGE PROTEIN DSBE"/>
    <property type="match status" value="1"/>
</dbReference>
<evidence type="ECO:0000313" key="7">
    <source>
        <dbReference type="Proteomes" id="UP000470771"/>
    </source>
</evidence>
<evidence type="ECO:0000256" key="1">
    <source>
        <dbReference type="ARBA" id="ARBA00004196"/>
    </source>
</evidence>
<evidence type="ECO:0000256" key="3">
    <source>
        <dbReference type="ARBA" id="ARBA00023157"/>
    </source>
</evidence>
<evidence type="ECO:0000256" key="2">
    <source>
        <dbReference type="ARBA" id="ARBA00022748"/>
    </source>
</evidence>
<dbReference type="InterPro" id="IPR000866">
    <property type="entry name" value="AhpC/TSA"/>
</dbReference>
<keyword evidence="3" id="KW-1015">Disulfide bond</keyword>
<comment type="subcellular location">
    <subcellularLocation>
        <location evidence="1">Cell envelope</location>
    </subcellularLocation>
</comment>
<dbReference type="RefSeq" id="WP_160632817.1">
    <property type="nucleotide sequence ID" value="NZ_WWNE01000006.1"/>
</dbReference>
<reference evidence="6 7" key="1">
    <citation type="submission" date="2019-12" db="EMBL/GenBank/DDBJ databases">
        <authorList>
            <person name="Zhao J."/>
        </authorList>
    </citation>
    <scope>NUCLEOTIDE SEQUENCE [LARGE SCALE GENOMIC DNA]</scope>
    <source>
        <strain evidence="6 7">S-15</strain>
    </source>
</reference>
<gene>
    <name evidence="6" type="ORF">GQN54_06980</name>
</gene>
<feature type="domain" description="Thioredoxin" evidence="5">
    <location>
        <begin position="35"/>
        <end position="182"/>
    </location>
</feature>
<dbReference type="Gene3D" id="3.40.30.10">
    <property type="entry name" value="Glutaredoxin"/>
    <property type="match status" value="1"/>
</dbReference>
<sequence>MKKFWTVFTIVCFSGFIYSFMPQPEPTFEGENVGLKIGNIAPNISLNDPNGKTIELKDLRGQLVLIDFWASWCRPCRMENPNVVANYKKFKDTKFKNGKGFTVYSVSLDRAKAAWQNAIMQDGLMWSNHVSDLKYWQSEAATLYGIRSIPAAYLIDGDGIIIGKGQSLRGQGLSTTLNSFVK</sequence>
<dbReference type="SUPFAM" id="SSF52833">
    <property type="entry name" value="Thioredoxin-like"/>
    <property type="match status" value="1"/>
</dbReference>
<dbReference type="PROSITE" id="PS51352">
    <property type="entry name" value="THIOREDOXIN_2"/>
    <property type="match status" value="1"/>
</dbReference>
<evidence type="ECO:0000256" key="4">
    <source>
        <dbReference type="ARBA" id="ARBA00023284"/>
    </source>
</evidence>
<comment type="caution">
    <text evidence="6">The sequence shown here is derived from an EMBL/GenBank/DDBJ whole genome shotgun (WGS) entry which is preliminary data.</text>
</comment>
<organism evidence="6 7">
    <name type="scientific">Acidiluteibacter ferrifornacis</name>
    <dbReference type="NCBI Taxonomy" id="2692424"/>
    <lineage>
        <taxon>Bacteria</taxon>
        <taxon>Pseudomonadati</taxon>
        <taxon>Bacteroidota</taxon>
        <taxon>Flavobacteriia</taxon>
        <taxon>Flavobacteriales</taxon>
        <taxon>Cryomorphaceae</taxon>
        <taxon>Acidiluteibacter</taxon>
    </lineage>
</organism>
<evidence type="ECO:0000313" key="6">
    <source>
        <dbReference type="EMBL" id="NBG65857.1"/>
    </source>
</evidence>
<proteinExistence type="predicted"/>
<keyword evidence="2" id="KW-0201">Cytochrome c-type biogenesis</keyword>
<dbReference type="PANTHER" id="PTHR42852:SF6">
    <property type="entry name" value="THIOL:DISULFIDE INTERCHANGE PROTEIN DSBE"/>
    <property type="match status" value="1"/>
</dbReference>
<dbReference type="GO" id="GO:0016209">
    <property type="term" value="F:antioxidant activity"/>
    <property type="evidence" value="ECO:0007669"/>
    <property type="project" value="InterPro"/>
</dbReference>